<feature type="signal peptide" evidence="1">
    <location>
        <begin position="1"/>
        <end position="20"/>
    </location>
</feature>
<feature type="chain" id="PRO_5001944601" evidence="1">
    <location>
        <begin position="21"/>
        <end position="146"/>
    </location>
</feature>
<organism evidence="2 3">
    <name type="scientific">Sporocytophaga myxococcoides</name>
    <dbReference type="NCBI Taxonomy" id="153721"/>
    <lineage>
        <taxon>Bacteria</taxon>
        <taxon>Pseudomonadati</taxon>
        <taxon>Bacteroidota</taxon>
        <taxon>Cytophagia</taxon>
        <taxon>Cytophagales</taxon>
        <taxon>Cytophagaceae</taxon>
        <taxon>Sporocytophaga</taxon>
    </lineage>
</organism>
<evidence type="ECO:0000256" key="1">
    <source>
        <dbReference type="SAM" id="SignalP"/>
    </source>
</evidence>
<dbReference type="EMBL" id="BBLT01000004">
    <property type="protein sequence ID" value="GAL85235.1"/>
    <property type="molecule type" value="Genomic_DNA"/>
</dbReference>
<gene>
    <name evidence="2" type="ORF">MYP_2464</name>
</gene>
<keyword evidence="3" id="KW-1185">Reference proteome</keyword>
<protein>
    <submittedName>
        <fullName evidence="2">Uncharacterized protein</fullName>
    </submittedName>
</protein>
<reference evidence="2 3" key="1">
    <citation type="submission" date="2014-09" db="EMBL/GenBank/DDBJ databases">
        <title>Sporocytophaga myxococcoides PG-01 genome sequencing.</title>
        <authorList>
            <person name="Liu L."/>
            <person name="Gao P.J."/>
            <person name="Chen G.J."/>
            <person name="Wang L.S."/>
        </authorList>
    </citation>
    <scope>NUCLEOTIDE SEQUENCE [LARGE SCALE GENOMIC DNA]</scope>
    <source>
        <strain evidence="2 3">PG-01</strain>
    </source>
</reference>
<name>A0A098LE99_9BACT</name>
<dbReference type="OrthoDB" id="9829878at2"/>
<accession>A0A098LE99</accession>
<comment type="caution">
    <text evidence="2">The sequence shown here is derived from an EMBL/GenBank/DDBJ whole genome shotgun (WGS) entry which is preliminary data.</text>
</comment>
<dbReference type="eggNOG" id="ENOG502ZP97">
    <property type="taxonomic scope" value="Bacteria"/>
</dbReference>
<dbReference type="STRING" id="153721.MYP_2464"/>
<sequence length="146" mass="16675">MALRTIIILALTFVSLNISAQSRPKEGLAPKANIYLVEGDSENLITYLKKNKENKIKVKLEGGIENVKHTMYVTSKHASIKPDLEVENQYIIVPKEENVEIIVDIKTEEDYNQIQMVDKNGKQKKEIVKKLTPKTYMVGYEKVKVN</sequence>
<evidence type="ECO:0000313" key="3">
    <source>
        <dbReference type="Proteomes" id="UP000030185"/>
    </source>
</evidence>
<dbReference type="Proteomes" id="UP000030185">
    <property type="component" value="Unassembled WGS sequence"/>
</dbReference>
<evidence type="ECO:0000313" key="2">
    <source>
        <dbReference type="EMBL" id="GAL85235.1"/>
    </source>
</evidence>
<dbReference type="RefSeq" id="WP_045463454.1">
    <property type="nucleotide sequence ID" value="NZ_BBLT01000004.1"/>
</dbReference>
<keyword evidence="1" id="KW-0732">Signal</keyword>
<dbReference type="AlphaFoldDB" id="A0A098LE99"/>
<proteinExistence type="predicted"/>